<protein>
    <recommendedName>
        <fullName evidence="4">O-methyltransferase C-terminal domain-containing protein</fullName>
    </recommendedName>
</protein>
<dbReference type="SUPFAM" id="SSF46785">
    <property type="entry name" value="Winged helix' DNA-binding domain"/>
    <property type="match status" value="1"/>
</dbReference>
<name>A0A0E0PPY4_ORYRU</name>
<reference evidence="6" key="1">
    <citation type="submission" date="2013-06" db="EMBL/GenBank/DDBJ databases">
        <authorList>
            <person name="Zhao Q."/>
        </authorList>
    </citation>
    <scope>NUCLEOTIDE SEQUENCE</scope>
    <source>
        <strain evidence="6">cv. W1943</strain>
    </source>
</reference>
<dbReference type="Gramene" id="ORUFI05G24110.1">
    <property type="protein sequence ID" value="ORUFI05G24110.1"/>
    <property type="gene ID" value="ORUFI05G24110"/>
</dbReference>
<keyword evidence="6" id="KW-1185">Reference proteome</keyword>
<dbReference type="GO" id="GO:0046983">
    <property type="term" value="F:protein dimerization activity"/>
    <property type="evidence" value="ECO:0007669"/>
    <property type="project" value="InterPro"/>
</dbReference>
<dbReference type="Pfam" id="PF00891">
    <property type="entry name" value="Methyltransf_2"/>
    <property type="match status" value="1"/>
</dbReference>
<keyword evidence="2" id="KW-0808">Transferase</keyword>
<dbReference type="PROSITE" id="PS51683">
    <property type="entry name" value="SAM_OMT_II"/>
    <property type="match status" value="1"/>
</dbReference>
<evidence type="ECO:0000256" key="1">
    <source>
        <dbReference type="ARBA" id="ARBA00022603"/>
    </source>
</evidence>
<keyword evidence="3" id="KW-0949">S-adenosyl-L-methionine</keyword>
<evidence type="ECO:0000313" key="6">
    <source>
        <dbReference type="Proteomes" id="UP000008022"/>
    </source>
</evidence>
<dbReference type="Gene3D" id="3.40.50.150">
    <property type="entry name" value="Vaccinia Virus protein VP39"/>
    <property type="match status" value="1"/>
</dbReference>
<evidence type="ECO:0000256" key="2">
    <source>
        <dbReference type="ARBA" id="ARBA00022679"/>
    </source>
</evidence>
<dbReference type="GO" id="GO:0008171">
    <property type="term" value="F:O-methyltransferase activity"/>
    <property type="evidence" value="ECO:0007669"/>
    <property type="project" value="InterPro"/>
</dbReference>
<dbReference type="InterPro" id="IPR029063">
    <property type="entry name" value="SAM-dependent_MTases_sf"/>
</dbReference>
<evidence type="ECO:0000313" key="5">
    <source>
        <dbReference type="EnsemblPlants" id="ORUFI05G24110.1"/>
    </source>
</evidence>
<reference evidence="5" key="2">
    <citation type="submission" date="2015-06" db="UniProtKB">
        <authorList>
            <consortium name="EnsemblPlants"/>
        </authorList>
    </citation>
    <scope>IDENTIFICATION</scope>
</reference>
<dbReference type="GO" id="GO:0032259">
    <property type="term" value="P:methylation"/>
    <property type="evidence" value="ECO:0007669"/>
    <property type="project" value="UniProtKB-KW"/>
</dbReference>
<evidence type="ECO:0000259" key="4">
    <source>
        <dbReference type="Pfam" id="PF00891"/>
    </source>
</evidence>
<keyword evidence="1" id="KW-0489">Methyltransferase</keyword>
<dbReference type="Proteomes" id="UP000008022">
    <property type="component" value="Unassembled WGS sequence"/>
</dbReference>
<dbReference type="eggNOG" id="KOG3178">
    <property type="taxonomic scope" value="Eukaryota"/>
</dbReference>
<dbReference type="InterPro" id="IPR036390">
    <property type="entry name" value="WH_DNA-bd_sf"/>
</dbReference>
<organism evidence="5 6">
    <name type="scientific">Oryza rufipogon</name>
    <name type="common">Brownbeard rice</name>
    <name type="synonym">Asian wild rice</name>
    <dbReference type="NCBI Taxonomy" id="4529"/>
    <lineage>
        <taxon>Eukaryota</taxon>
        <taxon>Viridiplantae</taxon>
        <taxon>Streptophyta</taxon>
        <taxon>Embryophyta</taxon>
        <taxon>Tracheophyta</taxon>
        <taxon>Spermatophyta</taxon>
        <taxon>Magnoliopsida</taxon>
        <taxon>Liliopsida</taxon>
        <taxon>Poales</taxon>
        <taxon>Poaceae</taxon>
        <taxon>BOP clade</taxon>
        <taxon>Oryzoideae</taxon>
        <taxon>Oryzeae</taxon>
        <taxon>Oryzinae</taxon>
        <taxon>Oryza</taxon>
    </lineage>
</organism>
<dbReference type="HOGENOM" id="CLU_005533_7_2_1"/>
<accession>A0A0E0PPY4</accession>
<sequence>MGSLELSKNKCNGGQEVSLLDAQLELYSNTFAVIKSMALKSALDLGIADAVHRHGGAATLAEIASEWVLHDWGDNDCIKILKNCKKSITPRDKGGKVIIMDIVVGAGPSDQKHREVQALFDMYIMLVNGIERDEQEWKKVFVEAGFSGYKIMPILGFRSMIEVYP</sequence>
<dbReference type="InterPro" id="IPR001077">
    <property type="entry name" value="COMT_C"/>
</dbReference>
<dbReference type="EnsemblPlants" id="ORUFI05G24110.1">
    <property type="protein sequence ID" value="ORUFI05G24110.1"/>
    <property type="gene ID" value="ORUFI05G24110"/>
</dbReference>
<dbReference type="InterPro" id="IPR016461">
    <property type="entry name" value="COMT-like"/>
</dbReference>
<feature type="domain" description="O-methyltransferase C-terminal" evidence="4">
    <location>
        <begin position="66"/>
        <end position="147"/>
    </location>
</feature>
<dbReference type="SUPFAM" id="SSF53335">
    <property type="entry name" value="S-adenosyl-L-methionine-dependent methyltransferases"/>
    <property type="match status" value="1"/>
</dbReference>
<dbReference type="OMA" id="NCKEAVR"/>
<proteinExistence type="predicted"/>
<dbReference type="STRING" id="4529.A0A0E0PPY4"/>
<dbReference type="PANTHER" id="PTHR11746">
    <property type="entry name" value="O-METHYLTRANSFERASE"/>
    <property type="match status" value="1"/>
</dbReference>
<evidence type="ECO:0000256" key="3">
    <source>
        <dbReference type="ARBA" id="ARBA00022691"/>
    </source>
</evidence>
<dbReference type="AlphaFoldDB" id="A0A0E0PPY4"/>